<dbReference type="STRING" id="590646.G3B9A2"/>
<dbReference type="GO" id="GO:0005680">
    <property type="term" value="C:anaphase-promoting complex"/>
    <property type="evidence" value="ECO:0007669"/>
    <property type="project" value="InterPro"/>
</dbReference>
<feature type="domain" description="Anaphase-promoting complex subunit 1 middle" evidence="5">
    <location>
        <begin position="655"/>
        <end position="709"/>
    </location>
</feature>
<evidence type="ECO:0000259" key="5">
    <source>
        <dbReference type="Pfam" id="PF20518"/>
    </source>
</evidence>
<dbReference type="PANTHER" id="PTHR12827">
    <property type="entry name" value="MEIOTIC CHECKPOINT REGULATOR TSG24 FAMILY MEMBER"/>
    <property type="match status" value="1"/>
</dbReference>
<dbReference type="EMBL" id="GL996527">
    <property type="protein sequence ID" value="EGV61847.1"/>
    <property type="molecule type" value="Genomic_DNA"/>
</dbReference>
<keyword evidence="3" id="KW-0498">Mitosis</keyword>
<dbReference type="Gene3D" id="1.25.10.10">
    <property type="entry name" value="Leucine-rich Repeat Variant"/>
    <property type="match status" value="2"/>
</dbReference>
<dbReference type="InterPro" id="IPR024990">
    <property type="entry name" value="Apc1"/>
</dbReference>
<gene>
    <name evidence="6" type="ORF">CANTEDRAFT_125075</name>
</gene>
<dbReference type="PANTHER" id="PTHR12827:SF3">
    <property type="entry name" value="ANAPHASE-PROMOTING COMPLEX SUBUNIT 1"/>
    <property type="match status" value="1"/>
</dbReference>
<comment type="similarity">
    <text evidence="1">Belongs to the APC1 family.</text>
</comment>
<evidence type="ECO:0000256" key="2">
    <source>
        <dbReference type="ARBA" id="ARBA00022618"/>
    </source>
</evidence>
<evidence type="ECO:0000256" key="4">
    <source>
        <dbReference type="ARBA" id="ARBA00023306"/>
    </source>
</evidence>
<name>G3B9A2_CANTC</name>
<dbReference type="HOGENOM" id="CLU_000746_0_0_1"/>
<organism evidence="7">
    <name type="scientific">Candida tenuis (strain ATCC 10573 / BCRC 21748 / CBS 615 / JCM 9827 / NBRC 10315 / NRRL Y-1498 / VKM Y-70)</name>
    <name type="common">Yeast</name>
    <name type="synonym">Yamadazyma tenuis</name>
    <dbReference type="NCBI Taxonomy" id="590646"/>
    <lineage>
        <taxon>Eukaryota</taxon>
        <taxon>Fungi</taxon>
        <taxon>Dikarya</taxon>
        <taxon>Ascomycota</taxon>
        <taxon>Saccharomycotina</taxon>
        <taxon>Pichiomycetes</taxon>
        <taxon>Debaryomycetaceae</taxon>
        <taxon>Yamadazyma</taxon>
    </lineage>
</organism>
<dbReference type="Proteomes" id="UP000000707">
    <property type="component" value="Unassembled WGS sequence"/>
</dbReference>
<keyword evidence="7" id="KW-1185">Reference proteome</keyword>
<sequence length="1548" mass="173454">MTSSPTPDQLSSPAIDLKYLRAYTSSGGQTKLFPGNKHLVIHKREVLLVNGASLSKKFTFDEDVVTATFTCFTHSESLATESEPSLVICLAKSAFIYTNGKDYTVSFPFVLRSALPFEFGLLLEKGQLQTYPSESGINSATFLSLVDPIGEFRVITSSSTSTISPYEEMVAFPLKGLNKTSSLCATYNRHDKVIVIYHIRTSNKNNGKRLNSFKYSKRKNTFLTTPNPARILEDESLHIDYSNGNMSNHMSITSSINMEKKRTSTLLSDASSMARMGSESSISELSKPMEMALKKDMILTRVEVLSIQVDRKNLDIYNLCYEEQEAIIIMNRYKKEAKVYIFNQSITAIPQYQSTYSIKCLHCVPLMNSEFPGYIVVLRESNVIQILNPFVDVTSAPITLSGQYPTISGLQCACDEDIALIGSDGDTFILKLVMKPSSDIVLKCLQCFKYLSGSNISETIWTLWRTALMLDDYKDDWWAFVVTILAILLPMDSEVSNYELNEITVLLPLAKKLNEQLNDDYLFREMLPYIAISLHLIREEAKLDVLAHDSLDKIGLFLTQLCTWMGWPEAWCKYYMVDINKIDGEPRMPSVFVIPQPPNILESLSSLFNDSIVQYLTFSQLVEESFAADELIIPRTHAILKLFELIVSPNYGPNNVVDLMCELGFTIQDLETFPLGVRVPLKEAISYCQENPDFQWNPKALDLVGRKELNMFLRSGSYQPPTSLYTQFGPNTNQLPRDINHILSGVLDGTEQVSAWDDQSEADRIGITKLIFDHDRRYYEITSLLHQTKAQTATLITEEGKSDFDVVVLQRALAAIVALRTLSIPLGRASLYYGGRMPLLTEKFPIPKFNLNTVVAPKMTNIVLHDGAVDEKVIEWGYFHNGVAAGLSISKQSKGISGSWIIFNKPPSLNAQHAGFLLGLGLNGHLKNLEEWHIYNYLGPKHPLTSVGLLVGMAASNMGTMNIKLTKVLSVHAVALLPQGANDLNVPVMVQTAGLLGIGLLYLESQHRRMSETLLAQITSTVSQNDSEQIHEGYRLAAGISLGFVNLGKGKDLKGLNDTRVVDRLLALATSMKDYQPVQELDKSCSGAIMALGFIHMKTEDVTIANKLGVPQSEQLLDYIRPDLLLLRCVSKNIIMWSSVNNTRGWVESQIPESLLARYGKGNADNLDSDQICYYNVLGGTCLSIAIKYASTHDKTARDTLLHYLDQMMVVAMTPTEKYDQKITCNAATNIQNLLALSISVVMAGSGDLETFRRLRVLYGDTSKDTNYGNYMAINMALGFLFLGGGQYAFGNSNLAIASLIVSLYPVFPNNNSEYEVHLQALRHFWAISVDPRCLIVRDVDTHKPSKIPVTLRLRNGQVKKATSPCLLPSLSSILSIQTDSLDHFKVRIDFGSNPDYLEIFKKALTLFVYKRQNYQMLKSSVKNLLEYENRSLQVENNEVKVDKDIEKILSLNFMKPISAHEKKVYLYESSSLSNDTSLNDLGLSVFIIIDTKLELQRVASNPKAVDDLMNLKLIFSYSDKLFSDDMRHIPLEFVEMLKHSVWELTRS</sequence>
<dbReference type="FunFam" id="1.25.10.10:FF:000435">
    <property type="entry name" value="Ubiquitin ligase subunit"/>
    <property type="match status" value="1"/>
</dbReference>
<dbReference type="eggNOG" id="KOG1858">
    <property type="taxonomic scope" value="Eukaryota"/>
</dbReference>
<proteinExistence type="inferred from homology"/>
<protein>
    <recommendedName>
        <fullName evidence="5">Anaphase-promoting complex subunit 1 middle domain-containing protein</fullName>
    </recommendedName>
</protein>
<dbReference type="GO" id="GO:0031145">
    <property type="term" value="P:anaphase-promoting complex-dependent catabolic process"/>
    <property type="evidence" value="ECO:0007669"/>
    <property type="project" value="TreeGrafter"/>
</dbReference>
<dbReference type="GO" id="GO:0060090">
    <property type="term" value="F:molecular adaptor activity"/>
    <property type="evidence" value="ECO:0007669"/>
    <property type="project" value="TreeGrafter"/>
</dbReference>
<dbReference type="GO" id="GO:0051301">
    <property type="term" value="P:cell division"/>
    <property type="evidence" value="ECO:0007669"/>
    <property type="project" value="UniProtKB-KW"/>
</dbReference>
<dbReference type="GO" id="GO:0070979">
    <property type="term" value="P:protein K11-linked ubiquitination"/>
    <property type="evidence" value="ECO:0007669"/>
    <property type="project" value="TreeGrafter"/>
</dbReference>
<evidence type="ECO:0000256" key="3">
    <source>
        <dbReference type="ARBA" id="ARBA00022776"/>
    </source>
</evidence>
<dbReference type="InterPro" id="IPR046794">
    <property type="entry name" value="Apc1_MidN"/>
</dbReference>
<keyword evidence="2" id="KW-0132">Cell division</keyword>
<dbReference type="InterPro" id="IPR011989">
    <property type="entry name" value="ARM-like"/>
</dbReference>
<keyword evidence="4" id="KW-0131">Cell cycle</keyword>
<evidence type="ECO:0000256" key="1">
    <source>
        <dbReference type="ARBA" id="ARBA00010547"/>
    </source>
</evidence>
<dbReference type="Pfam" id="PF20518">
    <property type="entry name" value="Apc1_MidN"/>
    <property type="match status" value="1"/>
</dbReference>
<dbReference type="KEGG" id="cten:18249076"/>
<dbReference type="GO" id="GO:0007091">
    <property type="term" value="P:metaphase/anaphase transition of mitotic cell cycle"/>
    <property type="evidence" value="ECO:0007669"/>
    <property type="project" value="TreeGrafter"/>
</dbReference>
<dbReference type="GeneID" id="18249076"/>
<evidence type="ECO:0000313" key="6">
    <source>
        <dbReference type="EMBL" id="EGV61847.1"/>
    </source>
</evidence>
<evidence type="ECO:0000313" key="7">
    <source>
        <dbReference type="Proteomes" id="UP000000707"/>
    </source>
</evidence>
<reference evidence="6 7" key="1">
    <citation type="journal article" date="2011" name="Proc. Natl. Acad. Sci. U.S.A.">
        <title>Comparative genomics of xylose-fermenting fungi for enhanced biofuel production.</title>
        <authorList>
            <person name="Wohlbach D.J."/>
            <person name="Kuo A."/>
            <person name="Sato T.K."/>
            <person name="Potts K.M."/>
            <person name="Salamov A.A."/>
            <person name="LaButti K.M."/>
            <person name="Sun H."/>
            <person name="Clum A."/>
            <person name="Pangilinan J.L."/>
            <person name="Lindquist E.A."/>
            <person name="Lucas S."/>
            <person name="Lapidus A."/>
            <person name="Jin M."/>
            <person name="Gunawan C."/>
            <person name="Balan V."/>
            <person name="Dale B.E."/>
            <person name="Jeffries T.W."/>
            <person name="Zinkel R."/>
            <person name="Barry K.W."/>
            <person name="Grigoriev I.V."/>
            <person name="Gasch A.P."/>
        </authorList>
    </citation>
    <scope>NUCLEOTIDE SEQUENCE [LARGE SCALE GENOMIC DNA]</scope>
    <source>
        <strain evidence="7">ATCC 10573 / BCRC 21748 / CBS 615 / JCM 9827 / NBRC 10315 / NRRL Y-1498 / VKM Y-70</strain>
    </source>
</reference>
<accession>G3B9A2</accession>
<dbReference type="OrthoDB" id="26401at2759"/>